<dbReference type="Gene3D" id="3.10.490.20">
    <property type="match status" value="1"/>
</dbReference>
<dbReference type="GO" id="GO:0005524">
    <property type="term" value="F:ATP binding"/>
    <property type="evidence" value="ECO:0007669"/>
    <property type="project" value="UniProtKB-KW"/>
</dbReference>
<dbReference type="InterPro" id="IPR024317">
    <property type="entry name" value="Dynein_heavy_chain_D4_dom"/>
</dbReference>
<dbReference type="GO" id="GO:0007018">
    <property type="term" value="P:microtubule-based movement"/>
    <property type="evidence" value="ECO:0007669"/>
    <property type="project" value="InterPro"/>
</dbReference>
<dbReference type="InterPro" id="IPR027417">
    <property type="entry name" value="P-loop_NTPase"/>
</dbReference>
<keyword evidence="3" id="KW-0963">Cytoplasm</keyword>
<dbReference type="FunFam" id="1.10.287.2620:FF:000004">
    <property type="entry name" value="Dynein axonemal heavy chain 17"/>
    <property type="match status" value="1"/>
</dbReference>
<dbReference type="FunFam" id="3.40.50.300:FF:002141">
    <property type="entry name" value="Dynein heavy chain"/>
    <property type="match status" value="1"/>
</dbReference>
<dbReference type="Pfam" id="PF12774">
    <property type="entry name" value="AAA_6"/>
    <property type="match status" value="1"/>
</dbReference>
<dbReference type="WBParaSite" id="SSLN_0001088601-mRNA-1">
    <property type="protein sequence ID" value="SSLN_0001088601-mRNA-1"/>
    <property type="gene ID" value="SSLN_0001088601"/>
</dbReference>
<dbReference type="Gene3D" id="1.20.140.100">
    <property type="entry name" value="Dynein heavy chain, N-terminal domain 2"/>
    <property type="match status" value="1"/>
</dbReference>
<dbReference type="GO" id="GO:0051959">
    <property type="term" value="F:dynein light intermediate chain binding"/>
    <property type="evidence" value="ECO:0007669"/>
    <property type="project" value="InterPro"/>
</dbReference>
<keyword evidence="7" id="KW-0067">ATP-binding</keyword>
<keyword evidence="8" id="KW-0243">Dynein</keyword>
<feature type="domain" description="AAA+ ATPase" evidence="15">
    <location>
        <begin position="938"/>
        <end position="1074"/>
    </location>
</feature>
<dbReference type="FunFam" id="3.40.50.300:FF:000411">
    <property type="entry name" value="dynein heavy chain 17, axonemal"/>
    <property type="match status" value="1"/>
</dbReference>
<evidence type="ECO:0000256" key="13">
    <source>
        <dbReference type="ARBA" id="ARBA00023273"/>
    </source>
</evidence>
<keyword evidence="4" id="KW-0493">Microtubule</keyword>
<dbReference type="FunFam" id="3.40.50.300:FF:000049">
    <property type="entry name" value="Dynein, axonemal, heavy chain 5"/>
    <property type="match status" value="1"/>
</dbReference>
<dbReference type="Pfam" id="PF18199">
    <property type="entry name" value="Dynein_C"/>
    <property type="match status" value="1"/>
</dbReference>
<evidence type="ECO:0000256" key="4">
    <source>
        <dbReference type="ARBA" id="ARBA00022701"/>
    </source>
</evidence>
<dbReference type="InterPro" id="IPR026983">
    <property type="entry name" value="DHC"/>
</dbReference>
<feature type="domain" description="AAA+ ATPase" evidence="15">
    <location>
        <begin position="1550"/>
        <end position="1702"/>
    </location>
</feature>
<evidence type="ECO:0000313" key="16">
    <source>
        <dbReference type="WBParaSite" id="SSLN_0001088601-mRNA-1"/>
    </source>
</evidence>
<keyword evidence="5" id="KW-0677">Repeat</keyword>
<dbReference type="InterPro" id="IPR043157">
    <property type="entry name" value="Dynein_AAA1S"/>
</dbReference>
<dbReference type="Pfam" id="PF12777">
    <property type="entry name" value="MT"/>
    <property type="match status" value="1"/>
</dbReference>
<dbReference type="InterPro" id="IPR041466">
    <property type="entry name" value="Dynein_AAA5_ext"/>
</dbReference>
<evidence type="ECO:0000256" key="12">
    <source>
        <dbReference type="ARBA" id="ARBA00023212"/>
    </source>
</evidence>
<evidence type="ECO:0000256" key="7">
    <source>
        <dbReference type="ARBA" id="ARBA00022840"/>
    </source>
</evidence>
<dbReference type="FunFam" id="3.20.180.20:FF:000001">
    <property type="entry name" value="Dynein axonemal heavy chain 5"/>
    <property type="match status" value="1"/>
</dbReference>
<dbReference type="InterPro" id="IPR056759">
    <property type="entry name" value="DYH2-5-8_CC"/>
</dbReference>
<dbReference type="InterPro" id="IPR003593">
    <property type="entry name" value="AAA+_ATPase"/>
</dbReference>
<dbReference type="PANTHER" id="PTHR45703">
    <property type="entry name" value="DYNEIN HEAVY CHAIN"/>
    <property type="match status" value="1"/>
</dbReference>
<dbReference type="Gene3D" id="3.40.50.300">
    <property type="entry name" value="P-loop containing nucleotide triphosphate hydrolases"/>
    <property type="match status" value="5"/>
</dbReference>
<dbReference type="Pfam" id="PF08393">
    <property type="entry name" value="DHC_N2"/>
    <property type="match status" value="1"/>
</dbReference>
<dbReference type="InterPro" id="IPR013602">
    <property type="entry name" value="Dynein_heavy_linker"/>
</dbReference>
<evidence type="ECO:0000256" key="11">
    <source>
        <dbReference type="ARBA" id="ARBA00023175"/>
    </source>
</evidence>
<dbReference type="InterPro" id="IPR041589">
    <property type="entry name" value="DNAH3_AAA_lid_1"/>
</dbReference>
<dbReference type="GO" id="GO:0030286">
    <property type="term" value="C:dynein complex"/>
    <property type="evidence" value="ECO:0007669"/>
    <property type="project" value="UniProtKB-KW"/>
</dbReference>
<keyword evidence="13" id="KW-0966">Cell projection</keyword>
<dbReference type="Pfam" id="PF12775">
    <property type="entry name" value="AAA_7"/>
    <property type="match status" value="1"/>
</dbReference>
<dbReference type="Gene3D" id="1.20.920.20">
    <property type="match status" value="1"/>
</dbReference>
<dbReference type="Gene3D" id="3.20.180.20">
    <property type="entry name" value="Dynein heavy chain, N-terminal domain 2"/>
    <property type="match status" value="1"/>
</dbReference>
<dbReference type="FunFam" id="1.20.920.30:FF:000003">
    <property type="entry name" value="Dynein axonemal heavy chain 17"/>
    <property type="match status" value="1"/>
</dbReference>
<dbReference type="InterPro" id="IPR042219">
    <property type="entry name" value="AAA_lid_11_sf"/>
</dbReference>
<dbReference type="InterPro" id="IPR042222">
    <property type="entry name" value="Dynein_2_N"/>
</dbReference>
<dbReference type="FunFam" id="3.40.50.300:FF:000219">
    <property type="entry name" value="Dynein axonemal heavy chain 17"/>
    <property type="match status" value="1"/>
</dbReference>
<dbReference type="Gene3D" id="1.20.58.1120">
    <property type="match status" value="1"/>
</dbReference>
<dbReference type="Gene3D" id="1.10.472.130">
    <property type="match status" value="1"/>
</dbReference>
<dbReference type="Gene3D" id="6.10.140.1060">
    <property type="match status" value="1"/>
</dbReference>
<dbReference type="InterPro" id="IPR024743">
    <property type="entry name" value="Dynein_HC_stalk"/>
</dbReference>
<dbReference type="InterPro" id="IPR035706">
    <property type="entry name" value="AAA_9"/>
</dbReference>
<evidence type="ECO:0000256" key="8">
    <source>
        <dbReference type="ARBA" id="ARBA00023017"/>
    </source>
</evidence>
<dbReference type="FunFam" id="3.40.50.300:FF:000945">
    <property type="entry name" value="Dynein axonemal heavy chain 9"/>
    <property type="match status" value="1"/>
</dbReference>
<evidence type="ECO:0000256" key="6">
    <source>
        <dbReference type="ARBA" id="ARBA00022741"/>
    </source>
</evidence>
<dbReference type="GO" id="GO:0005874">
    <property type="term" value="C:microtubule"/>
    <property type="evidence" value="ECO:0007669"/>
    <property type="project" value="UniProtKB-KW"/>
</dbReference>
<dbReference type="Pfam" id="PF17852">
    <property type="entry name" value="Dynein_AAA_lid"/>
    <property type="match status" value="1"/>
</dbReference>
<accession>A0A183T1Y3</accession>
<dbReference type="Gene3D" id="1.10.8.720">
    <property type="entry name" value="Region D6 of dynein motor"/>
    <property type="match status" value="1"/>
</dbReference>
<dbReference type="FunFam" id="1.20.140.100:FF:000001">
    <property type="entry name" value="dynein heavy chain 17, axonemal"/>
    <property type="match status" value="1"/>
</dbReference>
<keyword evidence="10" id="KW-0969">Cilium</keyword>
<keyword evidence="9 14" id="KW-0175">Coiled coil</keyword>
<dbReference type="FunFam" id="1.20.1270.280:FF:000003">
    <property type="entry name" value="Dynein axonemal heavy chain 17"/>
    <property type="match status" value="1"/>
</dbReference>
<dbReference type="Gene3D" id="1.10.8.1220">
    <property type="match status" value="1"/>
</dbReference>
<proteinExistence type="inferred from homology"/>
<dbReference type="SUPFAM" id="SSF52540">
    <property type="entry name" value="P-loop containing nucleoside triphosphate hydrolases"/>
    <property type="match status" value="4"/>
</dbReference>
<dbReference type="Gene3D" id="1.10.287.2620">
    <property type="match status" value="1"/>
</dbReference>
<feature type="coiled-coil region" evidence="14">
    <location>
        <begin position="2144"/>
        <end position="2230"/>
    </location>
</feature>
<dbReference type="InterPro" id="IPR041658">
    <property type="entry name" value="AAA_lid_11"/>
</dbReference>
<comment type="similarity">
    <text evidence="2">Belongs to the dynein heavy chain family.</text>
</comment>
<dbReference type="SMART" id="SM00382">
    <property type="entry name" value="AAA"/>
    <property type="match status" value="2"/>
</dbReference>
<dbReference type="FunFam" id="1.10.8.710:FF:000002">
    <property type="entry name" value="dynein heavy chain 17, axonemal"/>
    <property type="match status" value="1"/>
</dbReference>
<dbReference type="FunFam" id="1.10.8.720:FF:000002">
    <property type="entry name" value="Dynein heavy chain 9, axonemal"/>
    <property type="match status" value="1"/>
</dbReference>
<dbReference type="InterPro" id="IPR043160">
    <property type="entry name" value="Dynein_C_barrel"/>
</dbReference>
<dbReference type="Pfam" id="PF12780">
    <property type="entry name" value="AAA_8"/>
    <property type="match status" value="1"/>
</dbReference>
<evidence type="ECO:0000256" key="9">
    <source>
        <dbReference type="ARBA" id="ARBA00023054"/>
    </source>
</evidence>
<evidence type="ECO:0000256" key="2">
    <source>
        <dbReference type="ARBA" id="ARBA00008887"/>
    </source>
</evidence>
<dbReference type="InterPro" id="IPR004273">
    <property type="entry name" value="Dynein_heavy_D6_P-loop"/>
</dbReference>
<dbReference type="PANTHER" id="PTHR45703:SF8">
    <property type="entry name" value="DYNEINS HEAVY CHAIN"/>
    <property type="match status" value="1"/>
</dbReference>
<dbReference type="Pfam" id="PF18198">
    <property type="entry name" value="AAA_lid_11"/>
    <property type="match status" value="1"/>
</dbReference>
<dbReference type="InterPro" id="IPR042228">
    <property type="entry name" value="Dynein_linker_3"/>
</dbReference>
<dbReference type="FunFam" id="1.20.920.20:FF:000003">
    <property type="entry name" value="Dynein axonemal heavy chain 17"/>
    <property type="match status" value="1"/>
</dbReference>
<evidence type="ECO:0000256" key="3">
    <source>
        <dbReference type="ARBA" id="ARBA00022490"/>
    </source>
</evidence>
<reference evidence="16" key="1">
    <citation type="submission" date="2016-06" db="UniProtKB">
        <authorList>
            <consortium name="WormBaseParasite"/>
        </authorList>
    </citation>
    <scope>IDENTIFICATION</scope>
</reference>
<dbReference type="FunFam" id="1.10.8.1220:FF:000001">
    <property type="entry name" value="Dynein axonemal heavy chain 5"/>
    <property type="match status" value="1"/>
</dbReference>
<keyword evidence="6" id="KW-0547">Nucleotide-binding</keyword>
<evidence type="ECO:0000256" key="1">
    <source>
        <dbReference type="ARBA" id="ARBA00004430"/>
    </source>
</evidence>
<dbReference type="GO" id="GO:0005930">
    <property type="term" value="C:axoneme"/>
    <property type="evidence" value="ECO:0007669"/>
    <property type="project" value="UniProtKB-SubCell"/>
</dbReference>
<dbReference type="FunFam" id="3.10.490.20:FF:000002">
    <property type="entry name" value="Dynein axonemal heavy chain 17"/>
    <property type="match status" value="1"/>
</dbReference>
<dbReference type="InterPro" id="IPR035699">
    <property type="entry name" value="AAA_6"/>
</dbReference>
<organism evidence="16">
    <name type="scientific">Schistocephalus solidus</name>
    <name type="common">Tapeworm</name>
    <dbReference type="NCBI Taxonomy" id="70667"/>
    <lineage>
        <taxon>Eukaryota</taxon>
        <taxon>Metazoa</taxon>
        <taxon>Spiralia</taxon>
        <taxon>Lophotrochozoa</taxon>
        <taxon>Platyhelminthes</taxon>
        <taxon>Cestoda</taxon>
        <taxon>Eucestoda</taxon>
        <taxon>Diphyllobothriidea</taxon>
        <taxon>Diphyllobothriidae</taxon>
        <taxon>Schistocephalus</taxon>
    </lineage>
</organism>
<evidence type="ECO:0000256" key="14">
    <source>
        <dbReference type="SAM" id="Coils"/>
    </source>
</evidence>
<dbReference type="Pfam" id="PF03028">
    <property type="entry name" value="Dynein_heavy"/>
    <property type="match status" value="1"/>
</dbReference>
<dbReference type="InterPro" id="IPR041228">
    <property type="entry name" value="Dynein_C"/>
</dbReference>
<dbReference type="Gene3D" id="1.20.920.30">
    <property type="match status" value="1"/>
</dbReference>
<dbReference type="GO" id="GO:0008569">
    <property type="term" value="F:minus-end-directed microtubule motor activity"/>
    <property type="evidence" value="ECO:0007669"/>
    <property type="project" value="InterPro"/>
</dbReference>
<dbReference type="Gene3D" id="1.20.1270.280">
    <property type="match status" value="1"/>
</dbReference>
<keyword evidence="11" id="KW-0505">Motor protein</keyword>
<dbReference type="Pfam" id="PF12781">
    <property type="entry name" value="AAA_9"/>
    <property type="match status" value="1"/>
</dbReference>
<dbReference type="Pfam" id="PF25007">
    <property type="entry name" value="DYH2-5-8_CC"/>
    <property type="match status" value="1"/>
</dbReference>
<evidence type="ECO:0000259" key="15">
    <source>
        <dbReference type="SMART" id="SM00382"/>
    </source>
</evidence>
<dbReference type="Pfam" id="PF17857">
    <property type="entry name" value="AAA_lid_1"/>
    <property type="match status" value="1"/>
</dbReference>
<protein>
    <submittedName>
        <fullName evidence="16">Dynein heavy chain 7, axonemal</fullName>
    </submittedName>
</protein>
<sequence>LEFGLSNTFLDIQNDLLDSIYMQAAQIPRLAKTKNFESYVDELEENEMLVELRQAFMDRINEAVQKALACQASFDSYTYLWADDRNKFMQYFLTYGEMPSTEEEAEGEEATRAVGALDERQPSPPTLGQFKEQMDRFEAIYAEVEAMEGTMKFNNCLRVDARRFKHGVLNIIKRWSLMFKQHLIEHVTESLKELAEFVQVTSKGLEAEVTPGDYDHLVNTMGFLGGVKERQAATDEMFEPLQQTIELLKTYQHQMPDEVHRQLEELPEKWTHLKKQAAIVKQVVAPLQNEEVANIRRRGAAFDVAQHKAKEAFIKIAPFSYVCEEPYEHLDKQHLVLRSMELQLAALVKSAELFEVSLPDFRQLKQCRRNLRLLKVLWDYVFVVRTRIASWTRTPWLEIDVDQLDADCRNFAKDLRRLDKEVRAWDTYLGVEEAVKNMTTSLQAVKELQNPAIRDRHWAQLMVATGVKFSMNKETTLADLLALSLHRFEDEVRNLVDKAVKEMAMEKVLRELNNTWSQTVFEVEEHGRTGLQLPKFSEELIEVLEDNQVQLQNMITSKYIDFFRDEVFNWQSKLMAADQVISIWSEVQRVWSYLEAIFVGSEDIKEQLPEDSERFRRIDEAFRKIITDVEGSRNVIETTSRANLYERLEKIQSELTLCEKALTEYLETKRLAFPRFYFVSPTDLLDILANGNAPEVVMKHLTKLFDSIAVLQFRKKPDGKTNTKVALVMEAKDGEVVPLATPCDLEGKVESWLNKLLDEMRATMLHYLADSVNTYEEKPREQWLFEYPAQVSLAGSQIAWAAEVNLNFARLEEGYENALKDFNKKQVSQLNALIGLLLGDLTAQERQKVMTICTIDVHNRDVVARLISQRVDSAQAFAWLSQLRHRWDEVKKDCFANICDAQFRYAHEYLGNTPRLVITPLTDRCYITLTQSLHLTMSGAPAGPAGTGKTETTKDLGRALGVMVYVFNCSEQMDYKSIGNIYKGLAQSGAWGCFDEFNRISVDVLSVVAVQVKCIQDAIRDKRVRFDFLGEEISLDPVVGIFITMNPGYAGRTELPENLKALFRPCAMVVPDFELICEIMLVAEGFQDARLLARKFITLYQLCKELLSKQDHYDWGLRAIKSVLVVAGALRRGDPKRPENQVLMRALRDFNVPKMVAEDMPVFMGLIGDLFPGLDVPRKRDLVFEKEVRQATLDLKLQPEDNFVLKTVQLEELLVVRHSVFILGNAGTGKSMVWRALHRTNVNLKLKPVAIDLDPKAVSNDELFGAISSATREWKDGLFSVVMRDLANMVQSGPKWIVLDGDIDPMWIESLNTVMDDNKVLTLASNERIPLTPSMRLVFEISHLKTATPATVSRAGILYINPQDLGWMPFVSSWLTLRENRSEQANLLILFERYVPICLEALKSRFKKIIPIVEIAHVQMLCYLLDAHLILANTPADSPKELYELYFVFCAVWAFGGSLFQDQMMDHRLEFSKWWISEFKSVKFPSQGTVFDYFIDPESKNKKRRATYSLLVFNSLGKMLVCVMYSFQSVLVPTAETTRLRYFLNLLMAARRPVMLVGTAGTGKSVVVRSKLDEMGEDFIVVNVPFNFYTNSEMLQRSLEKNLEKKAGRTFGPPGSKRIIYFIDDLNMPEVDKYFTVQPHALMRQHIDHSHWYDRTKLILKDIVNTQYLACMNPTAGSFTVDPRLQRHFCVFSLSFPATQALRTMYSSILSQHLMASAFPPAVQKMAHAITDVALEFHARMSSTFLPTAVKFHYIFNLRDLTNIFQVEHFRLKGLLFTHPACLKTPTDIVRLWIHEAQRVYSDKMTEKADNENFQKLMQEVVKKNFFDMEDAVLFRQPLLYCHFAQGIGEPLYMPVTDTVGITKILTDALENYNELNAAMNLVLFEDAIAHILRINRILEAPRGNALLIGIGGSGKQSLSRLAAFISSLEVFQITLRKGYGIADLKADLALLYQKAGLKNVSVVFLITDAQIADEKFLVLVNDLLASGEVQDLFPDDEVENIINAMRGDVKASGLMDTRENCWSFFIDKVRRMLKVILCFSPVGSTLRVRSRRFPALVNCTNIDWFHEWPVEALLSVSYRFISSVELLNPALYESVSKFMSFVHRSVNEVSQRYLLSERRYNYTTPKSFLEQIKLYESMLRKQHGSLEGKMQRLENGLQKLESTSQQVDDLKAKLAAQEVDLAEKNEDANKLLAIVGAETEKVSGEKANANAEEEKVAQIKIEVSRKQRECEQDLAKAEPALLAAQEALNTLNKNNLTEMKSFGSPPLAVVRVVSAVICLLAPDGKVPKDRSWKAAKAGIMSKIDQFLDNLINYNKENIHENCLKAVSEYLKDPEFDPDLVRNKSLAAAGLCSWAINIVRFYEVYLVVKPKRDALDQANEELRLATEKLDAVRKKIADLEAKLQKLTDEFQAAAEKKRKCQEEADTTFKTIELANRLVGGLVSENVRWSAQVEQFKRQAKDLPGNVLVTVAFLSYLGYFTKKYRNDLMYTHWMPYLTSLEPTIPISSDLDPLSLLVDDAVVASWNNEGLPNDRMSIENAAILTSAERWPLIVDPQLQSLKWIKTRYGDNLTTVRLGQKGYLDVIERTISVGGMLLFENIGEFIDPVLDPLLGRNTIKKGKAIRLGDKEVDYDPKFRLILHTKLANPHYKPEMQAQTTLINFTVTIDGLEDQLLANVVSKERPDLEKLKADLTHQQNEFKITLKALEDSLLARLSAAEGNFLGDYALVENLESNKRTAIEIEERVGKAKTTEGEINEARELYRPASERAALLYFILNDLNKINPIYQFSLKAFSIVFDTAMDRATPAEDVKERVVHIIDSITYSVYIYVSRGLFEKDKLLFTSQMTFQILQAKKAIYPSELNFLLRFPVIPDVTSPVDFITNLGWGAIKALSALDEFKNLDSDIVGSAKRWKKLVESETPEKERLPQEWKNKSDLQALCIMRAIRPDRMIYALSDFVRKNLGSVFVEGSSLPFSHSFEESGPAIPIFFILSPGVDPLKDVETLGRQLGFTIDNKKFHNISLGQGQEAVAQAAMELAAREGHWVVLQNIHLVAKWLPTLEKRLEEYGTTGHPDYRVFISAEPASSPEYHIIPQGILDNAIKITNEPPTGMQANLHKALKNFSQATLEMCSKENEFKTILFALCYFHAAICERRKFGPQGWNRSYPFNNGDLNISANVLYNYLEVNNIVPWEDLRYLFGEIMYGGHITDDWDRRLCKTYLEEYLAPEMLDGDHFLAPGFKTPTNTDMKGYHMYIDESLPAESPYLYGLHPNAEIEFLTTTSEKLFRTLLELMPKGAEQGDGAAASRDEKIQSILEEIWEKLPEPFNTATLQERVPPEERTPYVIVAFQECERMNILLREISRSLKELGLGLKGELTITAEMETISNSLYLDIVPPSWGVRAYPSLLPLGLWYADLLARIKELDVWTSDFQLPAAVWLGGLFNPQSFLTAIMQQMARKNEWPLDRMVLQVDVTKKLREELVSPPRDGAYVYNLFLEGARWDIQTGLLAEANMKELAPAMPVVFIKAIPVDRHDLKNVYECPVYKTKMRGPTFVWVFNLKTKERAAKWVLRGVAILLQV</sequence>
<dbReference type="Gene3D" id="1.10.8.710">
    <property type="match status" value="1"/>
</dbReference>
<evidence type="ECO:0000256" key="10">
    <source>
        <dbReference type="ARBA" id="ARBA00023069"/>
    </source>
</evidence>
<dbReference type="GO" id="GO:0097729">
    <property type="term" value="C:9+2 motile cilium"/>
    <property type="evidence" value="ECO:0007669"/>
    <property type="project" value="UniProtKB-ARBA"/>
</dbReference>
<comment type="subcellular location">
    <subcellularLocation>
        <location evidence="1">Cytoplasm</location>
        <location evidence="1">Cytoskeleton</location>
        <location evidence="1">Cilium axoneme</location>
    </subcellularLocation>
</comment>
<keyword evidence="12" id="KW-0206">Cytoskeleton</keyword>
<name>A0A183T1Y3_SCHSO</name>
<feature type="coiled-coil region" evidence="14">
    <location>
        <begin position="2375"/>
        <end position="2423"/>
    </location>
</feature>
<evidence type="ECO:0000256" key="5">
    <source>
        <dbReference type="ARBA" id="ARBA00022737"/>
    </source>
</evidence>
<dbReference type="FunFam" id="1.20.58.1120:FF:000002">
    <property type="entry name" value="Dynein heavy chain 9, axonemal"/>
    <property type="match status" value="1"/>
</dbReference>
<dbReference type="GO" id="GO:0045505">
    <property type="term" value="F:dynein intermediate chain binding"/>
    <property type="evidence" value="ECO:0007669"/>
    <property type="project" value="InterPro"/>
</dbReference>